<dbReference type="InterPro" id="IPR005490">
    <property type="entry name" value="LD_TPept_cat_dom"/>
</dbReference>
<dbReference type="Pfam" id="PF03734">
    <property type="entry name" value="YkuD"/>
    <property type="match status" value="1"/>
</dbReference>
<name>A0A423PEM3_9GAMM</name>
<dbReference type="GO" id="GO:0004180">
    <property type="term" value="F:carboxypeptidase activity"/>
    <property type="evidence" value="ECO:0007669"/>
    <property type="project" value="UniProtKB-ARBA"/>
</dbReference>
<evidence type="ECO:0000313" key="11">
    <source>
        <dbReference type="Proteomes" id="UP000283993"/>
    </source>
</evidence>
<dbReference type="PROSITE" id="PS52029">
    <property type="entry name" value="LD_TPASE"/>
    <property type="match status" value="1"/>
</dbReference>
<evidence type="ECO:0000256" key="5">
    <source>
        <dbReference type="ARBA" id="ARBA00022984"/>
    </source>
</evidence>
<dbReference type="Gene3D" id="2.40.440.10">
    <property type="entry name" value="L,D-transpeptidase catalytic domain-like"/>
    <property type="match status" value="1"/>
</dbReference>
<evidence type="ECO:0000256" key="1">
    <source>
        <dbReference type="ARBA" id="ARBA00004752"/>
    </source>
</evidence>
<keyword evidence="11" id="KW-1185">Reference proteome</keyword>
<feature type="compositionally biased region" description="Low complexity" evidence="8">
    <location>
        <begin position="42"/>
        <end position="54"/>
    </location>
</feature>
<dbReference type="Pfam" id="PF01471">
    <property type="entry name" value="PG_binding_1"/>
    <property type="match status" value="1"/>
</dbReference>
<comment type="caution">
    <text evidence="10">The sequence shown here is derived from an EMBL/GenBank/DDBJ whole genome shotgun (WGS) entry which is preliminary data.</text>
</comment>
<reference evidence="10 11" key="1">
    <citation type="submission" date="2013-10" db="EMBL/GenBank/DDBJ databases">
        <title>Salinisphaera orenii MK-B5 Genome Sequencing.</title>
        <authorList>
            <person name="Lai Q."/>
            <person name="Li C."/>
            <person name="Shao Z."/>
        </authorList>
    </citation>
    <scope>NUCLEOTIDE SEQUENCE [LARGE SCALE GENOMIC DNA]</scope>
    <source>
        <strain evidence="10 11">MK-B5</strain>
    </source>
</reference>
<gene>
    <name evidence="10" type="ORF">SAOR_16565</name>
</gene>
<dbReference type="RefSeq" id="WP_245965521.1">
    <property type="nucleotide sequence ID" value="NZ_AYKH01000044.1"/>
</dbReference>
<dbReference type="SUPFAM" id="SSF141523">
    <property type="entry name" value="L,D-transpeptidase catalytic domain-like"/>
    <property type="match status" value="1"/>
</dbReference>
<dbReference type="InterPro" id="IPR036365">
    <property type="entry name" value="PGBD-like_sf"/>
</dbReference>
<dbReference type="PANTHER" id="PTHR41533:SF2">
    <property type="entry name" value="BLR7131 PROTEIN"/>
    <property type="match status" value="1"/>
</dbReference>
<dbReference type="GO" id="GO:0016740">
    <property type="term" value="F:transferase activity"/>
    <property type="evidence" value="ECO:0007669"/>
    <property type="project" value="UniProtKB-KW"/>
</dbReference>
<dbReference type="AlphaFoldDB" id="A0A423PEM3"/>
<evidence type="ECO:0000313" key="10">
    <source>
        <dbReference type="EMBL" id="ROO24038.1"/>
    </source>
</evidence>
<evidence type="ECO:0000256" key="3">
    <source>
        <dbReference type="ARBA" id="ARBA00022679"/>
    </source>
</evidence>
<proteinExistence type="inferred from homology"/>
<dbReference type="InterPro" id="IPR038063">
    <property type="entry name" value="Transpep_catalytic_dom"/>
</dbReference>
<dbReference type="CDD" id="cd16913">
    <property type="entry name" value="YkuD_like"/>
    <property type="match status" value="1"/>
</dbReference>
<sequence>MKSARNGLMAGLILMTAACGGAPERTDAERTARDRTDSSDTASEAAEPQAGAATARAIRERTRALSEATVDAALADYYAAHDHAPAWLDAEGRPREAVEALLAAVARADRQGLIAADYRADALARRAEAARTDPETLSAADRAALDIALSRVFVQYAADLHEGRVETGDLRPRWYEDLPPADYVGALEHAAVNGNVDAALSELRPPHDGYTRLVKALADYRAIADDGGWPTLPEGPLLEPGVRDARVNTLRERLRLTGDLPSGDNTAPAPDDDSPTAASTDTATEAETRAPRYDDALAAAVERFQRRHGLAVDGRVGEQTLAALNVPATRRVRDIEINLERWRWLPGDLGERYIMVNIPEYRLRAFEDGRPALTMKVVVGETYNDRATPVFSDRMQYVIFRPYWNVPRGIAAEEIVPEARAEPGYLEANRYEIVRAFGPNATPLEPSKERLTQVEAGELFIRQRAGARNALGLVKFMFPNEYAVYLHDSPAERLFSRTERAFSHGCVRVARPDDLAAFVLDGRPDWDAGRIDDALHEGSRKRVDLAESIPVYLMYWTAFVTDEGVQFRPDLYEHDRRVDEALRQAATTVPSSDQAAEAA</sequence>
<keyword evidence="6 7" id="KW-0961">Cell wall biogenesis/degradation</keyword>
<feature type="domain" description="L,D-TPase catalytic" evidence="9">
    <location>
        <begin position="352"/>
        <end position="544"/>
    </location>
</feature>
<dbReference type="EMBL" id="AYKH01000044">
    <property type="protein sequence ID" value="ROO24038.1"/>
    <property type="molecule type" value="Genomic_DNA"/>
</dbReference>
<feature type="active site" description="Nucleophile" evidence="7">
    <location>
        <position position="506"/>
    </location>
</feature>
<feature type="region of interest" description="Disordered" evidence="8">
    <location>
        <begin position="22"/>
        <end position="54"/>
    </location>
</feature>
<comment type="similarity">
    <text evidence="2">Belongs to the YkuD family.</text>
</comment>
<dbReference type="GO" id="GO:0009252">
    <property type="term" value="P:peptidoglycan biosynthetic process"/>
    <property type="evidence" value="ECO:0007669"/>
    <property type="project" value="UniProtKB-UniPathway"/>
</dbReference>
<feature type="compositionally biased region" description="Low complexity" evidence="8">
    <location>
        <begin position="275"/>
        <end position="285"/>
    </location>
</feature>
<feature type="region of interest" description="Disordered" evidence="8">
    <location>
        <begin position="255"/>
        <end position="292"/>
    </location>
</feature>
<accession>A0A423PEM3</accession>
<keyword evidence="4 7" id="KW-0133">Cell shape</keyword>
<dbReference type="InterPro" id="IPR045380">
    <property type="entry name" value="LD_TPept_scaffold_dom"/>
</dbReference>
<dbReference type="PANTHER" id="PTHR41533">
    <property type="entry name" value="L,D-TRANSPEPTIDASE HI_1667-RELATED"/>
    <property type="match status" value="1"/>
</dbReference>
<dbReference type="SUPFAM" id="SSF47090">
    <property type="entry name" value="PGBD-like"/>
    <property type="match status" value="1"/>
</dbReference>
<dbReference type="Gene3D" id="1.10.101.10">
    <property type="entry name" value="PGBD-like superfamily/PGBD"/>
    <property type="match status" value="1"/>
</dbReference>
<dbReference type="Pfam" id="PF20142">
    <property type="entry name" value="Scaffold"/>
    <property type="match status" value="1"/>
</dbReference>
<feature type="compositionally biased region" description="Basic and acidic residues" evidence="8">
    <location>
        <begin position="24"/>
        <end position="38"/>
    </location>
</feature>
<evidence type="ECO:0000259" key="9">
    <source>
        <dbReference type="PROSITE" id="PS52029"/>
    </source>
</evidence>
<keyword evidence="5 7" id="KW-0573">Peptidoglycan synthesis</keyword>
<dbReference type="UniPathway" id="UPA00219"/>
<dbReference type="GO" id="GO:0071555">
    <property type="term" value="P:cell wall organization"/>
    <property type="evidence" value="ECO:0007669"/>
    <property type="project" value="UniProtKB-UniRule"/>
</dbReference>
<dbReference type="InterPro" id="IPR052905">
    <property type="entry name" value="LD-transpeptidase_YkuD-like"/>
</dbReference>
<evidence type="ECO:0000256" key="6">
    <source>
        <dbReference type="ARBA" id="ARBA00023316"/>
    </source>
</evidence>
<dbReference type="GO" id="GO:0008360">
    <property type="term" value="P:regulation of cell shape"/>
    <property type="evidence" value="ECO:0007669"/>
    <property type="project" value="UniProtKB-UniRule"/>
</dbReference>
<evidence type="ECO:0000256" key="2">
    <source>
        <dbReference type="ARBA" id="ARBA00005992"/>
    </source>
</evidence>
<evidence type="ECO:0000256" key="8">
    <source>
        <dbReference type="SAM" id="MobiDB-lite"/>
    </source>
</evidence>
<comment type="pathway">
    <text evidence="1 7">Cell wall biogenesis; peptidoglycan biosynthesis.</text>
</comment>
<evidence type="ECO:0000256" key="7">
    <source>
        <dbReference type="PROSITE-ProRule" id="PRU01373"/>
    </source>
</evidence>
<evidence type="ECO:0000256" key="4">
    <source>
        <dbReference type="ARBA" id="ARBA00022960"/>
    </source>
</evidence>
<organism evidence="10 11">
    <name type="scientific">Salinisphaera orenii MK-B5</name>
    <dbReference type="NCBI Taxonomy" id="856730"/>
    <lineage>
        <taxon>Bacteria</taxon>
        <taxon>Pseudomonadati</taxon>
        <taxon>Pseudomonadota</taxon>
        <taxon>Gammaproteobacteria</taxon>
        <taxon>Salinisphaerales</taxon>
        <taxon>Salinisphaeraceae</taxon>
        <taxon>Salinisphaera</taxon>
    </lineage>
</organism>
<dbReference type="InterPro" id="IPR002477">
    <property type="entry name" value="Peptidoglycan-bd-like"/>
</dbReference>
<protein>
    <recommendedName>
        <fullName evidence="9">L,D-TPase catalytic domain-containing protein</fullName>
    </recommendedName>
</protein>
<feature type="active site" description="Proton donor/acceptor" evidence="7">
    <location>
        <position position="487"/>
    </location>
</feature>
<keyword evidence="3" id="KW-0808">Transferase</keyword>
<dbReference type="InterPro" id="IPR036366">
    <property type="entry name" value="PGBDSf"/>
</dbReference>
<dbReference type="PROSITE" id="PS51257">
    <property type="entry name" value="PROKAR_LIPOPROTEIN"/>
    <property type="match status" value="1"/>
</dbReference>
<dbReference type="Proteomes" id="UP000283993">
    <property type="component" value="Unassembled WGS sequence"/>
</dbReference>